<dbReference type="InterPro" id="IPR014729">
    <property type="entry name" value="Rossmann-like_a/b/a_fold"/>
</dbReference>
<name>A0A1W1CAT7_9ZZZZ</name>
<dbReference type="Gene3D" id="3.40.50.620">
    <property type="entry name" value="HUPs"/>
    <property type="match status" value="1"/>
</dbReference>
<dbReference type="Gene3D" id="3.90.1490.10">
    <property type="entry name" value="putative n-type atp pyrophosphatase, domain 2"/>
    <property type="match status" value="1"/>
</dbReference>
<organism evidence="2">
    <name type="scientific">hydrothermal vent metagenome</name>
    <dbReference type="NCBI Taxonomy" id="652676"/>
    <lineage>
        <taxon>unclassified sequences</taxon>
        <taxon>metagenomes</taxon>
        <taxon>ecological metagenomes</taxon>
    </lineage>
</organism>
<feature type="domain" description="Diphthamide synthase" evidence="1">
    <location>
        <begin position="5"/>
        <end position="209"/>
    </location>
</feature>
<gene>
    <name evidence="2" type="ORF">MNB_SUP05-5-78</name>
</gene>
<reference evidence="2" key="1">
    <citation type="submission" date="2016-10" db="EMBL/GenBank/DDBJ databases">
        <authorList>
            <person name="de Groot N.N."/>
        </authorList>
    </citation>
    <scope>NUCLEOTIDE SEQUENCE</scope>
</reference>
<dbReference type="Pfam" id="PF01902">
    <property type="entry name" value="Diphthami_syn_2"/>
    <property type="match status" value="1"/>
</dbReference>
<dbReference type="AlphaFoldDB" id="A0A1W1CAT7"/>
<evidence type="ECO:0000259" key="1">
    <source>
        <dbReference type="Pfam" id="PF01902"/>
    </source>
</evidence>
<accession>A0A1W1CAT7</accession>
<protein>
    <recommendedName>
        <fullName evidence="1">Diphthamide synthase domain-containing protein</fullName>
    </recommendedName>
</protein>
<dbReference type="InterPro" id="IPR002761">
    <property type="entry name" value="Diphthami_syn_dom"/>
</dbReference>
<proteinExistence type="predicted"/>
<sequence>MAGQKTLLSWSSGKDSAYALHLLQQDKNIELCGLITTINKKFKRIAMHGVRLKLLKQQAKQINLPLHLIELPYPCSNAEYEKIMTNFLNKIKADGIQNIAFGDLFLEDIKKYREEQMKNSGIELLFPCWGINTKKLSQEIIKIGIKAKITCLDPKKLPKEFAGHSFNKELLNTLPNNIDPCGENGEFHTFVYDSPSFQKPIKITKGESVKRDGFIFTDWL</sequence>
<dbReference type="SUPFAM" id="SSF52402">
    <property type="entry name" value="Adenine nucleotide alpha hydrolases-like"/>
    <property type="match status" value="1"/>
</dbReference>
<evidence type="ECO:0000313" key="2">
    <source>
        <dbReference type="EMBL" id="SFV62884.1"/>
    </source>
</evidence>
<dbReference type="EMBL" id="FPHJ01000038">
    <property type="protein sequence ID" value="SFV62884.1"/>
    <property type="molecule type" value="Genomic_DNA"/>
</dbReference>